<gene>
    <name evidence="4" type="primary">LRRC9</name>
</gene>
<feature type="compositionally biased region" description="Low complexity" evidence="3">
    <location>
        <begin position="387"/>
        <end position="396"/>
    </location>
</feature>
<name>A0A1A7XEU2_9TELE</name>
<accession>A0A1A7XEU2</accession>
<evidence type="ECO:0000256" key="3">
    <source>
        <dbReference type="SAM" id="MobiDB-lite"/>
    </source>
</evidence>
<dbReference type="PANTHER" id="PTHR46652:SF3">
    <property type="entry name" value="LEUCINE-RICH REPEAT-CONTAINING PROTEIN 9"/>
    <property type="match status" value="1"/>
</dbReference>
<evidence type="ECO:0000313" key="4">
    <source>
        <dbReference type="EMBL" id="SBP16582.1"/>
    </source>
</evidence>
<organism evidence="4">
    <name type="scientific">Iconisemion striatum</name>
    <dbReference type="NCBI Taxonomy" id="60296"/>
    <lineage>
        <taxon>Eukaryota</taxon>
        <taxon>Metazoa</taxon>
        <taxon>Chordata</taxon>
        <taxon>Craniata</taxon>
        <taxon>Vertebrata</taxon>
        <taxon>Euteleostomi</taxon>
        <taxon>Actinopterygii</taxon>
        <taxon>Neopterygii</taxon>
        <taxon>Teleostei</taxon>
        <taxon>Neoteleostei</taxon>
        <taxon>Acanthomorphata</taxon>
        <taxon>Ovalentaria</taxon>
        <taxon>Atherinomorphae</taxon>
        <taxon>Cyprinodontiformes</taxon>
        <taxon>Nothobranchiidae</taxon>
        <taxon>Iconisemion</taxon>
    </lineage>
</organism>
<dbReference type="InterPro" id="IPR001611">
    <property type="entry name" value="Leu-rich_rpt"/>
</dbReference>
<evidence type="ECO:0000256" key="2">
    <source>
        <dbReference type="ARBA" id="ARBA00022737"/>
    </source>
</evidence>
<feature type="region of interest" description="Disordered" evidence="3">
    <location>
        <begin position="633"/>
        <end position="655"/>
    </location>
</feature>
<dbReference type="SMART" id="SM00365">
    <property type="entry name" value="LRR_SD22"/>
    <property type="match status" value="9"/>
</dbReference>
<evidence type="ECO:0000256" key="1">
    <source>
        <dbReference type="ARBA" id="ARBA00022614"/>
    </source>
</evidence>
<dbReference type="SUPFAM" id="SSF52058">
    <property type="entry name" value="L domain-like"/>
    <property type="match status" value="1"/>
</dbReference>
<feature type="region of interest" description="Disordered" evidence="3">
    <location>
        <begin position="386"/>
        <end position="406"/>
    </location>
</feature>
<dbReference type="AlphaFoldDB" id="A0A1A7XEU2"/>
<dbReference type="InterPro" id="IPR003591">
    <property type="entry name" value="Leu-rich_rpt_typical-subtyp"/>
</dbReference>
<keyword evidence="2" id="KW-0677">Repeat</keyword>
<dbReference type="PANTHER" id="PTHR46652">
    <property type="entry name" value="LEUCINE-RICH REPEAT AND IQ DOMAIN-CONTAINING PROTEIN 1-RELATED"/>
    <property type="match status" value="1"/>
</dbReference>
<dbReference type="Pfam" id="PF14580">
    <property type="entry name" value="LRR_9"/>
    <property type="match status" value="1"/>
</dbReference>
<sequence length="691" mass="77915">MYFEYITEDKDRSPSEEEILNEAALNMEPELQPQPKLFTLNESILLRVARANVLSQITVLNLHGNSLSKIKEISSLTALRRLTISFNKLTCLDDISHMPNLEILDASFNEITTLEGLRRLARLKQLDVSWNRLTKAREDTAVLRKHSPALLKLDTRHNPWNKPETVKLIILSRFTTLTHLDGEVVKEEEASEAVHMAAASKINQASRKFHLSLSSTSEETRFLRQEISIYLKGLTNLIILDLYRNPIVEKLENYRIYVIFHLPSLKALDGIAVDLSECESAKHMFRGRLTSDTVAEKLGHSNYAEVTYLSLQSCSIRMVDLSPPDLFCNLLSINLERNNLTSFSGIIHLPHVKVLCLNHNHIESILPRHRTQTHLTNRQVLHSKVHSSGYGQQSSSKGHRDTGPTGSLEPLMASLEVLHLSHNSISNMANLQLSRLTNLKALFLQGNDISQVEGLEGLQQLRELVLNRNRIKTLTKNSFAAQTVLLELHLAENRIRELNHLDPLIELRKLSLDMNKLQDIAELEKLEVLPSLTELSIVGNPVARNSLHRPAVVLRLNQLQVLDGMMVTLEERTRAELLNEESLQTFQFYGAPLPTAEMSFHALLPVLPHKTTLRGVTLSGGPQNFMHVHDFGSDKKQRNSSFGPAATNFRHNQNTGSNLLTTQALFDGNTFIIPHGNQEQDSRHGGKPPPM</sequence>
<dbReference type="PROSITE" id="PS51450">
    <property type="entry name" value="LRR"/>
    <property type="match status" value="8"/>
</dbReference>
<dbReference type="SMART" id="SM00369">
    <property type="entry name" value="LRR_TYP"/>
    <property type="match status" value="9"/>
</dbReference>
<reference evidence="4" key="2">
    <citation type="submission" date="2016-06" db="EMBL/GenBank/DDBJ databases">
        <title>The genome of a short-lived fish provides insights into sex chromosome evolution and the genetic control of aging.</title>
        <authorList>
            <person name="Reichwald K."/>
            <person name="Felder M."/>
            <person name="Petzold A."/>
            <person name="Koch P."/>
            <person name="Groth M."/>
            <person name="Platzer M."/>
        </authorList>
    </citation>
    <scope>NUCLEOTIDE SEQUENCE</scope>
    <source>
        <tissue evidence="4">Brain</tissue>
    </source>
</reference>
<protein>
    <submittedName>
        <fullName evidence="4">Leucine rich repeat containing 9</fullName>
    </submittedName>
</protein>
<dbReference type="InterPro" id="IPR032675">
    <property type="entry name" value="LRR_dom_sf"/>
</dbReference>
<keyword evidence="1" id="KW-0433">Leucine-rich repeat</keyword>
<dbReference type="EMBL" id="HADW01015182">
    <property type="protein sequence ID" value="SBP16582.1"/>
    <property type="molecule type" value="Transcribed_RNA"/>
</dbReference>
<reference evidence="4" key="1">
    <citation type="submission" date="2016-05" db="EMBL/GenBank/DDBJ databases">
        <authorList>
            <person name="Lavstsen T."/>
            <person name="Jespersen J.S."/>
        </authorList>
    </citation>
    <scope>NUCLEOTIDE SEQUENCE</scope>
    <source>
        <tissue evidence="4">Brain</tissue>
    </source>
</reference>
<proteinExistence type="predicted"/>
<dbReference type="Gene3D" id="3.80.10.10">
    <property type="entry name" value="Ribonuclease Inhibitor"/>
    <property type="match status" value="5"/>
</dbReference>
<dbReference type="InterPro" id="IPR050836">
    <property type="entry name" value="SDS22/Internalin_LRR"/>
</dbReference>